<evidence type="ECO:0000313" key="4">
    <source>
        <dbReference type="Proteomes" id="UP000032900"/>
    </source>
</evidence>
<evidence type="ECO:0000313" key="3">
    <source>
        <dbReference type="EMBL" id="GAO28628.1"/>
    </source>
</evidence>
<comment type="caution">
    <text evidence="3">The sequence shown here is derived from an EMBL/GenBank/DDBJ whole genome shotgun (WGS) entry which is preliminary data.</text>
</comment>
<accession>A0A0E9LTK4</accession>
<protein>
    <recommendedName>
        <fullName evidence="2">SWIM-type domain-containing protein</fullName>
    </recommendedName>
</protein>
<dbReference type="EMBL" id="BAZW01000003">
    <property type="protein sequence ID" value="GAO28628.1"/>
    <property type="molecule type" value="Genomic_DNA"/>
</dbReference>
<keyword evidence="1" id="KW-0862">Zinc</keyword>
<dbReference type="AlphaFoldDB" id="A0A0E9LTK4"/>
<keyword evidence="1" id="KW-0863">Zinc-finger</keyword>
<dbReference type="Proteomes" id="UP000032900">
    <property type="component" value="Unassembled WGS sequence"/>
</dbReference>
<dbReference type="GO" id="GO:0008270">
    <property type="term" value="F:zinc ion binding"/>
    <property type="evidence" value="ECO:0007669"/>
    <property type="project" value="UniProtKB-KW"/>
</dbReference>
<dbReference type="STRING" id="1236989.JCM15548_1746"/>
<dbReference type="OrthoDB" id="9760715at2"/>
<dbReference type="InterPro" id="IPR007527">
    <property type="entry name" value="Znf_SWIM"/>
</dbReference>
<evidence type="ECO:0000259" key="2">
    <source>
        <dbReference type="PROSITE" id="PS50966"/>
    </source>
</evidence>
<sequence>MQLYLDNFDSEIDPVIVDRGLAYYYSNAITEAVEYPEGHWTASVEGSDDYTVTIDFLGNKVLDWDCDCPYDKGPVCKHVVAVLRYVKNLVKGDESIGVTKSNDEKSQQLSSLETATNILSRMTDNDLRDFVSQQLHFDDLFLNSFLMAFPDKDQSKLSEDRYRQIIREIALKAADRYGYIDYYHADDFVSPVLSLLDDASKRLTKSNVDETFALVSVIMEETPELAMEMDDSGGGIMMIWEDALEVMCQINELAQPAFKDVMFNYFVTQLPFERYNNLGLDDSLLSLLGKLAYTKEQEKCLLELIDQRIRTLGKEFNIRGLLQIKIDFFERQGRLAEAWEVVTANLNITEFRMKVIDRFIFEKKFDEARRFCREGIILEKGDRYAWSPGSKYKEKLLEIAQKEPNKKEILALAEDLFYSTQYQIKYFKLLKDNWPKEGWEKKRNLIIDRIKGSDAKGSFQSAFALAKIFSEEELYDRLLKLLQINQTFMVFVDEYAKIIAGYYPAEVVELYSQAILNYAEATGRPVYNETVKYLKNLSDLAGGKDVAARLVSHFRQVYKNRKA</sequence>
<evidence type="ECO:0000256" key="1">
    <source>
        <dbReference type="PROSITE-ProRule" id="PRU00325"/>
    </source>
</evidence>
<name>A0A0E9LTK4_9BACT</name>
<dbReference type="PROSITE" id="PS50966">
    <property type="entry name" value="ZF_SWIM"/>
    <property type="match status" value="1"/>
</dbReference>
<reference evidence="3 4" key="1">
    <citation type="journal article" date="2015" name="Microbes Environ.">
        <title>Distribution and evolution of nitrogen fixation genes in the phylum bacteroidetes.</title>
        <authorList>
            <person name="Inoue J."/>
            <person name="Oshima K."/>
            <person name="Suda W."/>
            <person name="Sakamoto M."/>
            <person name="Iino T."/>
            <person name="Noda S."/>
            <person name="Hongoh Y."/>
            <person name="Hattori M."/>
            <person name="Ohkuma M."/>
        </authorList>
    </citation>
    <scope>NUCLEOTIDE SEQUENCE [LARGE SCALE GENOMIC DNA]</scope>
    <source>
        <strain evidence="3">JCM 15548</strain>
    </source>
</reference>
<dbReference type="Pfam" id="PF04434">
    <property type="entry name" value="SWIM"/>
    <property type="match status" value="1"/>
</dbReference>
<gene>
    <name evidence="3" type="ORF">JCM15548_1746</name>
</gene>
<proteinExistence type="predicted"/>
<keyword evidence="4" id="KW-1185">Reference proteome</keyword>
<feature type="domain" description="SWIM-type" evidence="2">
    <location>
        <begin position="50"/>
        <end position="87"/>
    </location>
</feature>
<organism evidence="3 4">
    <name type="scientific">Geofilum rubicundum JCM 15548</name>
    <dbReference type="NCBI Taxonomy" id="1236989"/>
    <lineage>
        <taxon>Bacteria</taxon>
        <taxon>Pseudomonadati</taxon>
        <taxon>Bacteroidota</taxon>
        <taxon>Bacteroidia</taxon>
        <taxon>Marinilabiliales</taxon>
        <taxon>Marinilabiliaceae</taxon>
        <taxon>Geofilum</taxon>
    </lineage>
</organism>
<keyword evidence="1" id="KW-0479">Metal-binding</keyword>